<accession>A0A931IGZ0</accession>
<dbReference type="SUPFAM" id="SSF56601">
    <property type="entry name" value="beta-lactamase/transpeptidase-like"/>
    <property type="match status" value="1"/>
</dbReference>
<protein>
    <recommendedName>
        <fullName evidence="1">Beta-lactamase class A catalytic domain-containing protein</fullName>
    </recommendedName>
</protein>
<dbReference type="AlphaFoldDB" id="A0A931IGZ0"/>
<name>A0A931IGZ0_9NOCA</name>
<dbReference type="Pfam" id="PF13354">
    <property type="entry name" value="Beta-lactamase2"/>
    <property type="match status" value="1"/>
</dbReference>
<dbReference type="PROSITE" id="PS51257">
    <property type="entry name" value="PROKAR_LIPOPROTEIN"/>
    <property type="match status" value="1"/>
</dbReference>
<gene>
    <name evidence="2" type="ORF">IT779_34390</name>
</gene>
<dbReference type="EMBL" id="JADMLG010000024">
    <property type="protein sequence ID" value="MBH0781374.1"/>
    <property type="molecule type" value="Genomic_DNA"/>
</dbReference>
<keyword evidence="3" id="KW-1185">Reference proteome</keyword>
<dbReference type="RefSeq" id="WP_196153664.1">
    <property type="nucleotide sequence ID" value="NZ_JADMLG010000024.1"/>
</dbReference>
<dbReference type="GO" id="GO:0030655">
    <property type="term" value="P:beta-lactam antibiotic catabolic process"/>
    <property type="evidence" value="ECO:0007669"/>
    <property type="project" value="InterPro"/>
</dbReference>
<organism evidence="2 3">
    <name type="scientific">Nocardia bovistercoris</name>
    <dbReference type="NCBI Taxonomy" id="2785916"/>
    <lineage>
        <taxon>Bacteria</taxon>
        <taxon>Bacillati</taxon>
        <taxon>Actinomycetota</taxon>
        <taxon>Actinomycetes</taxon>
        <taxon>Mycobacteriales</taxon>
        <taxon>Nocardiaceae</taxon>
        <taxon>Nocardia</taxon>
    </lineage>
</organism>
<sequence length="297" mass="30965">MREVLFDSRWRRALGVGALALLLTTSCGSDDGANDATAETTTSITQAAAVSEPALTWTLPGTLAADFQELQGAMRGRYGMAIMPVGGQRMATFGNWTTGPAWSTMKVPLTIAAIRSDPANGGFAANAAITESDNAAADVLWQALGSPQKAAAAVETVLREGGATQTTVQATRVRAEHSAFGQTEWSLAEQVRFASRLPCLAQSATVMKLMEQIVPSHRWGLGVFPGAEFKGGWGPDTSGKYLVRQFGLIATPSGQIAVAFAAQPDSGAFSDGMNALDKMAALVSEHLGELSAGRCAA</sequence>
<dbReference type="Proteomes" id="UP000655751">
    <property type="component" value="Unassembled WGS sequence"/>
</dbReference>
<dbReference type="Gene3D" id="3.40.710.10">
    <property type="entry name" value="DD-peptidase/beta-lactamase superfamily"/>
    <property type="match status" value="1"/>
</dbReference>
<reference evidence="2" key="1">
    <citation type="submission" date="2020-11" db="EMBL/GenBank/DDBJ databases">
        <title>Nocardia NEAU-351.nov., a novel actinomycete isolated from the cow dung.</title>
        <authorList>
            <person name="Zhang X."/>
        </authorList>
    </citation>
    <scope>NUCLEOTIDE SEQUENCE</scope>
    <source>
        <strain evidence="2">NEAU-351</strain>
    </source>
</reference>
<evidence type="ECO:0000313" key="2">
    <source>
        <dbReference type="EMBL" id="MBH0781374.1"/>
    </source>
</evidence>
<feature type="domain" description="Beta-lactamase class A catalytic" evidence="1">
    <location>
        <begin position="125"/>
        <end position="211"/>
    </location>
</feature>
<dbReference type="InterPro" id="IPR045155">
    <property type="entry name" value="Beta-lactam_cat"/>
</dbReference>
<proteinExistence type="predicted"/>
<dbReference type="GO" id="GO:0008800">
    <property type="term" value="F:beta-lactamase activity"/>
    <property type="evidence" value="ECO:0007669"/>
    <property type="project" value="InterPro"/>
</dbReference>
<evidence type="ECO:0000313" key="3">
    <source>
        <dbReference type="Proteomes" id="UP000655751"/>
    </source>
</evidence>
<dbReference type="InterPro" id="IPR012338">
    <property type="entry name" value="Beta-lactam/transpept-like"/>
</dbReference>
<evidence type="ECO:0000259" key="1">
    <source>
        <dbReference type="Pfam" id="PF13354"/>
    </source>
</evidence>
<comment type="caution">
    <text evidence="2">The sequence shown here is derived from an EMBL/GenBank/DDBJ whole genome shotgun (WGS) entry which is preliminary data.</text>
</comment>